<name>A0ABU7U1D6_9PROT</name>
<dbReference type="InterPro" id="IPR011050">
    <property type="entry name" value="Pectin_lyase_fold/virulence"/>
</dbReference>
<comment type="caution">
    <text evidence="3">The sequence shown here is derived from an EMBL/GenBank/DDBJ whole genome shotgun (WGS) entry which is preliminary data.</text>
</comment>
<organism evidence="3 4">
    <name type="scientific">Sorlinia euscelidii</name>
    <dbReference type="NCBI Taxonomy" id="3081148"/>
    <lineage>
        <taxon>Bacteria</taxon>
        <taxon>Pseudomonadati</taxon>
        <taxon>Pseudomonadota</taxon>
        <taxon>Alphaproteobacteria</taxon>
        <taxon>Acetobacterales</taxon>
        <taxon>Acetobacteraceae</taxon>
        <taxon>Sorlinia</taxon>
    </lineage>
</organism>
<accession>A0ABU7U1D6</accession>
<reference evidence="3 4" key="1">
    <citation type="submission" date="2023-10" db="EMBL/GenBank/DDBJ databases">
        <title>Sorlinia euscelidii gen. nov., sp. nov., an acetic acid bacteria isolated from the gut of Euscelidius variegatus emitter.</title>
        <authorList>
            <person name="Michoud G."/>
            <person name="Marasco R."/>
            <person name="Seferji K."/>
            <person name="Gonella E."/>
            <person name="Garuglieri E."/>
            <person name="Alma A."/>
            <person name="Mapelli F."/>
            <person name="Borin S."/>
            <person name="Daffonchio D."/>
            <person name="Crotti E."/>
        </authorList>
    </citation>
    <scope>NUCLEOTIDE SEQUENCE [LARGE SCALE GENOMIC DNA]</scope>
    <source>
        <strain evidence="3 4">EV16P</strain>
    </source>
</reference>
<dbReference type="SUPFAM" id="SSF51294">
    <property type="entry name" value="Hedgehog/intein (Hint) domain"/>
    <property type="match status" value="1"/>
</dbReference>
<evidence type="ECO:0000256" key="1">
    <source>
        <dbReference type="SAM" id="MobiDB-lite"/>
    </source>
</evidence>
<dbReference type="Gene3D" id="2.170.16.10">
    <property type="entry name" value="Hedgehog/Intein (Hint) domain"/>
    <property type="match status" value="1"/>
</dbReference>
<gene>
    <name evidence="3" type="ORF">DOFOFD_06475</name>
</gene>
<dbReference type="EMBL" id="JAWJZY010000002">
    <property type="protein sequence ID" value="MEE8658652.1"/>
    <property type="molecule type" value="Genomic_DNA"/>
</dbReference>
<dbReference type="InterPro" id="IPR036844">
    <property type="entry name" value="Hint_dom_sf"/>
</dbReference>
<dbReference type="InterPro" id="IPR028992">
    <property type="entry name" value="Hedgehog/Intein_dom"/>
</dbReference>
<feature type="region of interest" description="Disordered" evidence="1">
    <location>
        <begin position="25"/>
        <end position="45"/>
    </location>
</feature>
<dbReference type="Pfam" id="PF13403">
    <property type="entry name" value="Hint_2"/>
    <property type="match status" value="1"/>
</dbReference>
<feature type="domain" description="Hedgehog/Intein (Hint)" evidence="2">
    <location>
        <begin position="448"/>
        <end position="587"/>
    </location>
</feature>
<proteinExistence type="predicted"/>
<evidence type="ECO:0000259" key="2">
    <source>
        <dbReference type="Pfam" id="PF13403"/>
    </source>
</evidence>
<keyword evidence="4" id="KW-1185">Reference proteome</keyword>
<evidence type="ECO:0000313" key="3">
    <source>
        <dbReference type="EMBL" id="MEE8658652.1"/>
    </source>
</evidence>
<evidence type="ECO:0000313" key="4">
    <source>
        <dbReference type="Proteomes" id="UP001312908"/>
    </source>
</evidence>
<protein>
    <recommendedName>
        <fullName evidence="2">Hedgehog/Intein (Hint) domain-containing protein</fullName>
    </recommendedName>
</protein>
<dbReference type="Proteomes" id="UP001312908">
    <property type="component" value="Unassembled WGS sequence"/>
</dbReference>
<sequence>MTQHETENNLKTGLGYMKERSRRLYSAHSSRAPLSRHSGETSLTERSLPETTIIDGTLDLTAPHVSVMNLQFARGYLQVGSTVTLDYLNVTGGTVNFDTLIVRKKLTVSGGTLTVKTITYTNDVLAISGSGAVKLSAGTLGAVTVASSSDNTFGTDMTSLTVQAGDTGTVKLSGGTLGKLSQQAGTLNVTGDVTVQAMDLSAGTMTISGTLHFSGSSMSVSKNAALELDGGTLIIEQAGTYSVDGRFTMSHESGSTIDFADSGGEIIVKNGMSVGPLTVKGVGTLALNGFITGWHDEDRINVIAGATLSLADDEHVEPPIILGAGGCVSFGNTFCAVATVKVDESVSKGGATIAFRQSLLDDDRVVWVNVAIEGYQDGVKLDFKALKYADVTVQDAHYDNREMTIVYKVKGEDFTREIIIFNFSGPDLKDGEKFTVISDGAGGTEFETCFLSGTKILTPDGWRAVEALMPGDLVITLKNGDEVATPIRWVGQGEAACRPDLPDDLSGYAVRIARGAFGEDIPFEDVLLTSEHCVFVDGGLIPVRMLVNGESITYERALSFYRFHHIETAQHAIISAAGLLTETYLDTGNRARFREGMGVVPLKPKRADDLAAPLRVKRAEVEPVYHRLSKNRLCIEPPLARPRPANLARPLTMDAALRLILPGGKEILPLSRRQDGYVFKVPRHVEKFHIVSRASRPCDVVGPYMDDRRMLGVLVGEIHLIEAQRMTRLTRHLTDHGEGWHDIEHPAARWTNGRAVLTLSECLTDLKSDALLFIQILQQGPYLTLTAQDPSGHIIAAA</sequence>
<dbReference type="SUPFAM" id="SSF51126">
    <property type="entry name" value="Pectin lyase-like"/>
    <property type="match status" value="1"/>
</dbReference>